<dbReference type="InterPro" id="IPR036156">
    <property type="entry name" value="Beta-gal/glucu_dom_sf"/>
</dbReference>
<dbReference type="InterPro" id="IPR050887">
    <property type="entry name" value="Beta-mannosidase_GH2"/>
</dbReference>
<dbReference type="Proteomes" id="UP001516061">
    <property type="component" value="Unassembled WGS sequence"/>
</dbReference>
<dbReference type="InterPro" id="IPR017853">
    <property type="entry name" value="GH"/>
</dbReference>
<dbReference type="InterPro" id="IPR013783">
    <property type="entry name" value="Ig-like_fold"/>
</dbReference>
<comment type="caution">
    <text evidence="2">The sequence shown here is derived from an EMBL/GenBank/DDBJ whole genome shotgun (WGS) entry which is preliminary data.</text>
</comment>
<name>A0ABX2G5V3_9BURK</name>
<sequence length="419" mass="45542">MVTTSHLISLPVPARGRLRLSDEDRVERLDDGWWWAGSGAGQWASPLEVMRLSQGPDWHPAERLASVAEMLRQRGLAAPPEIDRGDWWMCRPLRRPDAGPWIVEFDGLAGPAELWLHEVALGRERQLLAGTDGRVRHRIALPACAEDAVLWLCLRARTGAAAGQAPWVGAWRGARLIRPALRTGAPALRVGMMDERRGAVVLRLQVREPLRALTMRLSRGGRSHEVALAERGEGFWAGQLEVESPDRWWPHALGEPALHRLTLHAQRPDGHETMLPLGPVGFRTLALSGRTPDGALVLTVNGRSLPLRCAVWSPPDPSGGREQAGPLRDQVARARRCGVDLLHVPASAGVDAADALLDACDAEGMLLGHDLCAADPVGQQLMRWQGRAALALVRTPADAALAQRIAQALPEAVCRASRG</sequence>
<evidence type="ECO:0000256" key="1">
    <source>
        <dbReference type="ARBA" id="ARBA00023295"/>
    </source>
</evidence>
<keyword evidence="3" id="KW-1185">Reference proteome</keyword>
<proteinExistence type="predicted"/>
<accession>A0ABX2G5V3</accession>
<evidence type="ECO:0008006" key="4">
    <source>
        <dbReference type="Google" id="ProtNLM"/>
    </source>
</evidence>
<evidence type="ECO:0000313" key="3">
    <source>
        <dbReference type="Proteomes" id="UP001516061"/>
    </source>
</evidence>
<gene>
    <name evidence="2" type="ORF">HNQ01_003466</name>
</gene>
<dbReference type="SUPFAM" id="SSF49303">
    <property type="entry name" value="beta-Galactosidase/glucuronidase domain"/>
    <property type="match status" value="1"/>
</dbReference>
<dbReference type="PANTHER" id="PTHR43730:SF1">
    <property type="entry name" value="BETA-MANNOSIDASE"/>
    <property type="match status" value="1"/>
</dbReference>
<dbReference type="Gene3D" id="3.20.20.80">
    <property type="entry name" value="Glycosidases"/>
    <property type="match status" value="1"/>
</dbReference>
<dbReference type="RefSeq" id="WP_173806668.1">
    <property type="nucleotide sequence ID" value="NZ_JABSNM010000018.1"/>
</dbReference>
<dbReference type="PANTHER" id="PTHR43730">
    <property type="entry name" value="BETA-MANNOSIDASE"/>
    <property type="match status" value="1"/>
</dbReference>
<dbReference type="SUPFAM" id="SSF51445">
    <property type="entry name" value="(Trans)glycosidases"/>
    <property type="match status" value="1"/>
</dbReference>
<dbReference type="Gene3D" id="2.60.40.10">
    <property type="entry name" value="Immunoglobulins"/>
    <property type="match status" value="1"/>
</dbReference>
<organism evidence="2 3">
    <name type="scientific">Sphaerotilus uruguayifluvii</name>
    <dbReference type="NCBI Taxonomy" id="2735897"/>
    <lineage>
        <taxon>Bacteria</taxon>
        <taxon>Pseudomonadati</taxon>
        <taxon>Pseudomonadota</taxon>
        <taxon>Betaproteobacteria</taxon>
        <taxon>Burkholderiales</taxon>
        <taxon>Sphaerotilaceae</taxon>
        <taxon>Sphaerotilus</taxon>
    </lineage>
</organism>
<keyword evidence="1" id="KW-0326">Glycosidase</keyword>
<keyword evidence="1" id="KW-0378">Hydrolase</keyword>
<evidence type="ECO:0000313" key="2">
    <source>
        <dbReference type="EMBL" id="NRT57706.1"/>
    </source>
</evidence>
<dbReference type="EMBL" id="JABSNM010000018">
    <property type="protein sequence ID" value="NRT57706.1"/>
    <property type="molecule type" value="Genomic_DNA"/>
</dbReference>
<reference evidence="2 3" key="1">
    <citation type="submission" date="2020-05" db="EMBL/GenBank/DDBJ databases">
        <title>Genomic Encyclopedia of Type Strains, Phase IV (KMG-V): Genome sequencing to study the core and pangenomes of soil and plant-associated prokaryotes.</title>
        <authorList>
            <person name="Whitman W."/>
        </authorList>
    </citation>
    <scope>NUCLEOTIDE SEQUENCE [LARGE SCALE GENOMIC DNA]</scope>
    <source>
        <strain evidence="2 3">C29</strain>
    </source>
</reference>
<protein>
    <recommendedName>
        <fullName evidence="4">Glycoside hydrolase family 2 immunoglobulin-like beta-sandwich domain-containing protein</fullName>
    </recommendedName>
</protein>